<organism evidence="2 3">
    <name type="scientific">Euplotes crassus</name>
    <dbReference type="NCBI Taxonomy" id="5936"/>
    <lineage>
        <taxon>Eukaryota</taxon>
        <taxon>Sar</taxon>
        <taxon>Alveolata</taxon>
        <taxon>Ciliophora</taxon>
        <taxon>Intramacronucleata</taxon>
        <taxon>Spirotrichea</taxon>
        <taxon>Hypotrichia</taxon>
        <taxon>Euplotida</taxon>
        <taxon>Euplotidae</taxon>
        <taxon>Moneuplotes</taxon>
    </lineage>
</organism>
<dbReference type="EMBL" id="CAMPGE010022024">
    <property type="protein sequence ID" value="CAI2380110.1"/>
    <property type="molecule type" value="Genomic_DNA"/>
</dbReference>
<feature type="compositionally biased region" description="Polar residues" evidence="1">
    <location>
        <begin position="14"/>
        <end position="25"/>
    </location>
</feature>
<evidence type="ECO:0000313" key="3">
    <source>
        <dbReference type="Proteomes" id="UP001295684"/>
    </source>
</evidence>
<sequence length="113" mass="12515">MGCGNSDAYPTAQPKGSTTPAQMLQQDHLKISNPYTESLPSLPLQNSNPPTQAQNTSQNKTPSKFHFHSHKPQSPPTLTTQFSSKSSSYFPYIKSEPVSLNPPKFQLSQSKFY</sequence>
<feature type="compositionally biased region" description="Polar residues" evidence="1">
    <location>
        <begin position="51"/>
        <end position="62"/>
    </location>
</feature>
<name>A0AAD1XXR3_EUPCR</name>
<proteinExistence type="predicted"/>
<gene>
    <name evidence="2" type="ORF">ECRASSUSDP1_LOCUS21537</name>
</gene>
<feature type="region of interest" description="Disordered" evidence="1">
    <location>
        <begin position="1"/>
        <end position="84"/>
    </location>
</feature>
<evidence type="ECO:0000313" key="2">
    <source>
        <dbReference type="EMBL" id="CAI2380110.1"/>
    </source>
</evidence>
<reference evidence="2" key="1">
    <citation type="submission" date="2023-07" db="EMBL/GenBank/DDBJ databases">
        <authorList>
            <consortium name="AG Swart"/>
            <person name="Singh M."/>
            <person name="Singh A."/>
            <person name="Seah K."/>
            <person name="Emmerich C."/>
        </authorList>
    </citation>
    <scope>NUCLEOTIDE SEQUENCE</scope>
    <source>
        <strain evidence="2">DP1</strain>
    </source>
</reference>
<feature type="compositionally biased region" description="Low complexity" evidence="1">
    <location>
        <begin position="38"/>
        <end position="50"/>
    </location>
</feature>
<dbReference type="AlphaFoldDB" id="A0AAD1XXR3"/>
<protein>
    <submittedName>
        <fullName evidence="2">Uncharacterized protein</fullName>
    </submittedName>
</protein>
<accession>A0AAD1XXR3</accession>
<comment type="caution">
    <text evidence="2">The sequence shown here is derived from an EMBL/GenBank/DDBJ whole genome shotgun (WGS) entry which is preliminary data.</text>
</comment>
<dbReference type="Proteomes" id="UP001295684">
    <property type="component" value="Unassembled WGS sequence"/>
</dbReference>
<evidence type="ECO:0000256" key="1">
    <source>
        <dbReference type="SAM" id="MobiDB-lite"/>
    </source>
</evidence>
<keyword evidence="3" id="KW-1185">Reference proteome</keyword>